<dbReference type="InterPro" id="IPR017853">
    <property type="entry name" value="GH"/>
</dbReference>
<dbReference type="Gene3D" id="3.20.20.80">
    <property type="entry name" value="Glycosidases"/>
    <property type="match status" value="1"/>
</dbReference>
<feature type="signal peptide" evidence="3">
    <location>
        <begin position="1"/>
        <end position="48"/>
    </location>
</feature>
<keyword evidence="3" id="KW-0732">Signal</keyword>
<feature type="compositionally biased region" description="Pro residues" evidence="2">
    <location>
        <begin position="216"/>
        <end position="226"/>
    </location>
</feature>
<dbReference type="Pfam" id="PF01183">
    <property type="entry name" value="Glyco_hydro_25"/>
    <property type="match status" value="1"/>
</dbReference>
<feature type="region of interest" description="Disordered" evidence="2">
    <location>
        <begin position="187"/>
        <end position="244"/>
    </location>
</feature>
<comment type="caution">
    <text evidence="4">The sequence shown here is derived from an EMBL/GenBank/DDBJ whole genome shotgun (WGS) entry which is preliminary data.</text>
</comment>
<feature type="chain" id="PRO_5047413464" evidence="3">
    <location>
        <begin position="49"/>
        <end position="676"/>
    </location>
</feature>
<gene>
    <name evidence="4" type="ORF">QUW08_01250</name>
</gene>
<keyword evidence="5" id="KW-1185">Reference proteome</keyword>
<proteinExistence type="inferred from homology"/>
<dbReference type="CDD" id="cd06414">
    <property type="entry name" value="GH25_LytC-like"/>
    <property type="match status" value="1"/>
</dbReference>
<dbReference type="SUPFAM" id="SSF51445">
    <property type="entry name" value="(Trans)glycosidases"/>
    <property type="match status" value="1"/>
</dbReference>
<evidence type="ECO:0000256" key="3">
    <source>
        <dbReference type="SAM" id="SignalP"/>
    </source>
</evidence>
<feature type="compositionally biased region" description="Low complexity" evidence="2">
    <location>
        <begin position="455"/>
        <end position="470"/>
    </location>
</feature>
<reference evidence="4 5" key="1">
    <citation type="submission" date="2023-06" db="EMBL/GenBank/DDBJ databases">
        <title>Identification and characterization of horizontal gene transfer across gut microbiota members of farm animals based on homology search.</title>
        <authorList>
            <person name="Schwarzerova J."/>
            <person name="Nykrynova M."/>
            <person name="Jureckova K."/>
            <person name="Cejkova D."/>
            <person name="Rychlik I."/>
        </authorList>
    </citation>
    <scope>NUCLEOTIDE SEQUENCE [LARGE SCALE GENOMIC DNA]</scope>
    <source>
        <strain evidence="4 5">ET340</strain>
    </source>
</reference>
<evidence type="ECO:0000256" key="1">
    <source>
        <dbReference type="ARBA" id="ARBA00010646"/>
    </source>
</evidence>
<feature type="compositionally biased region" description="Polar residues" evidence="2">
    <location>
        <begin position="324"/>
        <end position="338"/>
    </location>
</feature>
<name>A0ABT7UM31_9FIRM</name>
<dbReference type="PANTHER" id="PTHR34135:SF2">
    <property type="entry name" value="LYSOZYME"/>
    <property type="match status" value="1"/>
</dbReference>
<protein>
    <submittedName>
        <fullName evidence="4">GH25 family lysozyme</fullName>
    </submittedName>
</protein>
<comment type="similarity">
    <text evidence="1">Belongs to the glycosyl hydrolase 25 family.</text>
</comment>
<dbReference type="RefSeq" id="WP_289598679.1">
    <property type="nucleotide sequence ID" value="NZ_JAUDCL010000002.1"/>
</dbReference>
<accession>A0ABT7UM31</accession>
<dbReference type="InterPro" id="IPR002053">
    <property type="entry name" value="Glyco_hydro_25"/>
</dbReference>
<organism evidence="4 5">
    <name type="scientific">Allofournierella massiliensis</name>
    <dbReference type="NCBI Taxonomy" id="1650663"/>
    <lineage>
        <taxon>Bacteria</taxon>
        <taxon>Bacillati</taxon>
        <taxon>Bacillota</taxon>
        <taxon>Clostridia</taxon>
        <taxon>Eubacteriales</taxon>
        <taxon>Oscillospiraceae</taxon>
        <taxon>Allofournierella</taxon>
    </lineage>
</organism>
<sequence>MNKRDLSRYFSGSKFSRMPLGKALVALSCALAVTVSCGAGIAFTAVNAANNSSSVPVSVVQVASSQAQNKPEATATPEPTQAPIQLEIEATAVQQSVGVTVMDADSGLPVLGQDFEVQLTPKSGKASTYTVDPETGTLLIKQVDIGEYTVSVAEREGFVTPEPVTLAVKEKVQYKADVEAVKDQIKQSSEVNEAEEDNGNASHVGAGTGSGQDPTLPEPTAVPTPEPSGNDYDYDESSTEERKTTVYIPDVAEQNGRKYLKYADGSISPYYVSKTATAEDGTEFLVEATLDAGMVPTPTPVPTAEPTPEPTAEPTAVPEPTQVPADSTSNSEPTSASASLQTAAGKVLGLDLGVWARGGLLAAGAADGVSTLSLESTLQFYDESSMQGIAHDGFAMTAVEKVIVTLYSGWYPSTSDKQAYYDPSTHQKVTGSKVIAGTTYTFDENGTLVKEETGGSESSGSENTGDSGSSGSSGGTTWVKGVDVSKYQGNIDWNQVKASGIEFAIIRVGYRGYGTGVLVEDSTFRQNIKGATAAGLKVGLYFYSQAINETEAVEEASMVISLCQGYNISYPIYFDTEKVAGDTGRADNISRAQRTANAVAFCETIRNSGYKAGVYSYASWFYNQLNMASLSPYSIWIAQYRNELSFDYNYDIWQYSSTGSVPGIPKPTDMNVSKLG</sequence>
<dbReference type="Gene3D" id="2.10.270.20">
    <property type="match status" value="1"/>
</dbReference>
<dbReference type="Proteomes" id="UP001529380">
    <property type="component" value="Unassembled WGS sequence"/>
</dbReference>
<dbReference type="EMBL" id="JAUDCL010000002">
    <property type="protein sequence ID" value="MDM8199933.1"/>
    <property type="molecule type" value="Genomic_DNA"/>
</dbReference>
<feature type="compositionally biased region" description="Pro residues" evidence="2">
    <location>
        <begin position="297"/>
        <end position="311"/>
    </location>
</feature>
<feature type="region of interest" description="Disordered" evidence="2">
    <location>
        <begin position="293"/>
        <end position="338"/>
    </location>
</feature>
<evidence type="ECO:0000313" key="5">
    <source>
        <dbReference type="Proteomes" id="UP001529380"/>
    </source>
</evidence>
<evidence type="ECO:0000256" key="2">
    <source>
        <dbReference type="SAM" id="MobiDB-lite"/>
    </source>
</evidence>
<feature type="region of interest" description="Disordered" evidence="2">
    <location>
        <begin position="446"/>
        <end position="476"/>
    </location>
</feature>
<dbReference type="PANTHER" id="PTHR34135">
    <property type="entry name" value="LYSOZYME"/>
    <property type="match status" value="1"/>
</dbReference>
<evidence type="ECO:0000313" key="4">
    <source>
        <dbReference type="EMBL" id="MDM8199933.1"/>
    </source>
</evidence>
<dbReference type="PROSITE" id="PS51904">
    <property type="entry name" value="GLYCOSYL_HYDROL_F25_2"/>
    <property type="match status" value="1"/>
</dbReference>